<dbReference type="SUPFAM" id="SSF48498">
    <property type="entry name" value="Tetracyclin repressor-like, C-terminal domain"/>
    <property type="match status" value="1"/>
</dbReference>
<dbReference type="PROSITE" id="PS50977">
    <property type="entry name" value="HTH_TETR_2"/>
    <property type="match status" value="1"/>
</dbReference>
<dbReference type="Pfam" id="PF00440">
    <property type="entry name" value="TetR_N"/>
    <property type="match status" value="1"/>
</dbReference>
<evidence type="ECO:0000256" key="1">
    <source>
        <dbReference type="ARBA" id="ARBA00023125"/>
    </source>
</evidence>
<comment type="caution">
    <text evidence="4">The sequence shown here is derived from an EMBL/GenBank/DDBJ whole genome shotgun (WGS) entry which is preliminary data.</text>
</comment>
<reference evidence="4 5" key="1">
    <citation type="submission" date="2018-05" db="EMBL/GenBank/DDBJ databases">
        <title>Genetic diversity of glacier-inhabiting Cryobacterium bacteria in China and description of Cryobacterium mengkeensis sp. nov. and Arthrobacter glacialis sp. nov.</title>
        <authorList>
            <person name="Liu Q."/>
            <person name="Xin Y.-H."/>
        </authorList>
    </citation>
    <scope>NUCLEOTIDE SEQUENCE [LARGE SCALE GENOMIC DNA]</scope>
    <source>
        <strain evidence="4 5">B7</strain>
    </source>
</reference>
<evidence type="ECO:0000256" key="2">
    <source>
        <dbReference type="PROSITE-ProRule" id="PRU00335"/>
    </source>
</evidence>
<dbReference type="InterPro" id="IPR001647">
    <property type="entry name" value="HTH_TetR"/>
</dbReference>
<dbReference type="PANTHER" id="PTHR30055">
    <property type="entry name" value="HTH-TYPE TRANSCRIPTIONAL REGULATOR RUTR"/>
    <property type="match status" value="1"/>
</dbReference>
<proteinExistence type="predicted"/>
<dbReference type="PRINTS" id="PR00455">
    <property type="entry name" value="HTHTETR"/>
</dbReference>
<keyword evidence="1 2" id="KW-0238">DNA-binding</keyword>
<dbReference type="OrthoDB" id="6929199at2"/>
<evidence type="ECO:0000259" key="3">
    <source>
        <dbReference type="PROSITE" id="PS50977"/>
    </source>
</evidence>
<dbReference type="AlphaFoldDB" id="A0A2V5INN8"/>
<accession>A0A2V5INN8</accession>
<dbReference type="InterPro" id="IPR041583">
    <property type="entry name" value="TetR_C_31"/>
</dbReference>
<dbReference type="Gene3D" id="1.10.357.10">
    <property type="entry name" value="Tetracycline Repressor, domain 2"/>
    <property type="match status" value="1"/>
</dbReference>
<dbReference type="SUPFAM" id="SSF46689">
    <property type="entry name" value="Homeodomain-like"/>
    <property type="match status" value="1"/>
</dbReference>
<dbReference type="EMBL" id="QJVC01000011">
    <property type="protein sequence ID" value="PYI38175.1"/>
    <property type="molecule type" value="Genomic_DNA"/>
</dbReference>
<evidence type="ECO:0000313" key="4">
    <source>
        <dbReference type="EMBL" id="PYI38175.1"/>
    </source>
</evidence>
<dbReference type="PANTHER" id="PTHR30055:SF226">
    <property type="entry name" value="HTH-TYPE TRANSCRIPTIONAL REGULATOR PKSA"/>
    <property type="match status" value="1"/>
</dbReference>
<evidence type="ECO:0000313" key="5">
    <source>
        <dbReference type="Proteomes" id="UP000247980"/>
    </source>
</evidence>
<gene>
    <name evidence="4" type="ORF">CVS30_11460</name>
</gene>
<dbReference type="InterPro" id="IPR036271">
    <property type="entry name" value="Tet_transcr_reg_TetR-rel_C_sf"/>
</dbReference>
<dbReference type="GO" id="GO:0003700">
    <property type="term" value="F:DNA-binding transcription factor activity"/>
    <property type="evidence" value="ECO:0007669"/>
    <property type="project" value="TreeGrafter"/>
</dbReference>
<feature type="domain" description="HTH tetR-type" evidence="3">
    <location>
        <begin position="12"/>
        <end position="72"/>
    </location>
</feature>
<organism evidence="4 5">
    <name type="scientific">Arthrobacter psychrolactophilus</name>
    <dbReference type="NCBI Taxonomy" id="92442"/>
    <lineage>
        <taxon>Bacteria</taxon>
        <taxon>Bacillati</taxon>
        <taxon>Actinomycetota</taxon>
        <taxon>Actinomycetes</taxon>
        <taxon>Micrococcales</taxon>
        <taxon>Micrococcaceae</taxon>
        <taxon>Arthrobacter</taxon>
    </lineage>
</organism>
<dbReference type="InterPro" id="IPR050109">
    <property type="entry name" value="HTH-type_TetR-like_transc_reg"/>
</dbReference>
<feature type="DNA-binding region" description="H-T-H motif" evidence="2">
    <location>
        <begin position="35"/>
        <end position="54"/>
    </location>
</feature>
<dbReference type="GO" id="GO:0000976">
    <property type="term" value="F:transcription cis-regulatory region binding"/>
    <property type="evidence" value="ECO:0007669"/>
    <property type="project" value="TreeGrafter"/>
</dbReference>
<dbReference type="RefSeq" id="WP_110485478.1">
    <property type="nucleotide sequence ID" value="NZ_QJVC01000011.1"/>
</dbReference>
<dbReference type="Pfam" id="PF17940">
    <property type="entry name" value="TetR_C_31"/>
    <property type="match status" value="1"/>
</dbReference>
<dbReference type="Proteomes" id="UP000247980">
    <property type="component" value="Unassembled WGS sequence"/>
</dbReference>
<name>A0A2V5INN8_9MICC</name>
<protein>
    <submittedName>
        <fullName evidence="4">TetR family transcriptional regulator</fullName>
    </submittedName>
</protein>
<keyword evidence="5" id="KW-1185">Reference proteome</keyword>
<sequence length="185" mass="20335">MDPQPRTRRYDPQRRSRIIESTLEVIAEHGVAGTTYRKIAEAAGVPLGSVSYHFASLEEVMGEAFTKLANATADGFEVAMGKARDEEEARAAVVRLIMGELLGDPRTMALSYELYALATRSPEIRRVTDAWMARSRAALGHFFDPETTIMLDALIEGLAIHRALSLSAMPRSTVEEAVARIVRCG</sequence>
<dbReference type="InterPro" id="IPR009057">
    <property type="entry name" value="Homeodomain-like_sf"/>
</dbReference>